<evidence type="ECO:0000256" key="6">
    <source>
        <dbReference type="ARBA" id="ARBA00023033"/>
    </source>
</evidence>
<dbReference type="PANTHER" id="PTHR24286:SF384">
    <property type="entry name" value="P450, PUTATIVE (EUROFUNG)-RELATED"/>
    <property type="match status" value="1"/>
</dbReference>
<gene>
    <name evidence="7" type="ORF">NC998_29295</name>
</gene>
<dbReference type="Gene3D" id="1.10.630.10">
    <property type="entry name" value="Cytochrome P450"/>
    <property type="match status" value="1"/>
</dbReference>
<dbReference type="Pfam" id="PF00067">
    <property type="entry name" value="p450"/>
    <property type="match status" value="1"/>
</dbReference>
<proteinExistence type="inferred from homology"/>
<protein>
    <submittedName>
        <fullName evidence="7">Cytochrome P450</fullName>
    </submittedName>
</protein>
<accession>A0ABV0JH77</accession>
<dbReference type="RefSeq" id="WP_190441992.1">
    <property type="nucleotide sequence ID" value="NZ_JAMPKM010000075.1"/>
</dbReference>
<keyword evidence="3" id="KW-0479">Metal-binding</keyword>
<evidence type="ECO:0000256" key="5">
    <source>
        <dbReference type="ARBA" id="ARBA00023004"/>
    </source>
</evidence>
<evidence type="ECO:0000256" key="1">
    <source>
        <dbReference type="ARBA" id="ARBA00010617"/>
    </source>
</evidence>
<keyword evidence="4" id="KW-0560">Oxidoreductase</keyword>
<dbReference type="SUPFAM" id="SSF48264">
    <property type="entry name" value="Cytochrome P450"/>
    <property type="match status" value="1"/>
</dbReference>
<evidence type="ECO:0000313" key="7">
    <source>
        <dbReference type="EMBL" id="MEP0821140.1"/>
    </source>
</evidence>
<keyword evidence="5" id="KW-0408">Iron</keyword>
<dbReference type="Proteomes" id="UP001464891">
    <property type="component" value="Unassembled WGS sequence"/>
</dbReference>
<keyword evidence="6" id="KW-0503">Monooxygenase</keyword>
<comment type="caution">
    <text evidence="7">The sequence shown here is derived from an EMBL/GenBank/DDBJ whole genome shotgun (WGS) entry which is preliminary data.</text>
</comment>
<sequence length="226" mass="25562">MKSVSDTATSKPLPPGQAGWPLLGETLSFFGDAKFALKRHEKYGDVFRTQLLGQPTVFLRGAEANRFVLSQENEYFAISWPTSTKVLLGPLSLSLQTGGTHQSRRKLLAQAFLPRSLSSYIPMMLEITRTYLKRWESLETLTWYPELRNYTLDIACKLFVGLDQGSQTELGHEFETWCAGLFSIPISLPWTTFGRAQRSRKRLLAELERIICDRHYISPGRGGGQT</sequence>
<keyword evidence="2" id="KW-0349">Heme</keyword>
<evidence type="ECO:0000313" key="8">
    <source>
        <dbReference type="Proteomes" id="UP001464891"/>
    </source>
</evidence>
<reference evidence="7 8" key="1">
    <citation type="submission" date="2022-04" db="EMBL/GenBank/DDBJ databases">
        <title>Positive selection, recombination, and allopatry shape intraspecific diversity of widespread and dominant cyanobacteria.</title>
        <authorList>
            <person name="Wei J."/>
            <person name="Shu W."/>
            <person name="Hu C."/>
        </authorList>
    </citation>
    <scope>NUCLEOTIDE SEQUENCE [LARGE SCALE GENOMIC DNA]</scope>
    <source>
        <strain evidence="7 8">GB2-A4</strain>
    </source>
</reference>
<dbReference type="InterPro" id="IPR036396">
    <property type="entry name" value="Cyt_P450_sf"/>
</dbReference>
<evidence type="ECO:0000256" key="3">
    <source>
        <dbReference type="ARBA" id="ARBA00022723"/>
    </source>
</evidence>
<evidence type="ECO:0000256" key="4">
    <source>
        <dbReference type="ARBA" id="ARBA00023002"/>
    </source>
</evidence>
<dbReference type="PANTHER" id="PTHR24286">
    <property type="entry name" value="CYTOCHROME P450 26"/>
    <property type="match status" value="1"/>
</dbReference>
<organism evidence="7 8">
    <name type="scientific">Trichocoleus desertorum GB2-A4</name>
    <dbReference type="NCBI Taxonomy" id="2933944"/>
    <lineage>
        <taxon>Bacteria</taxon>
        <taxon>Bacillati</taxon>
        <taxon>Cyanobacteriota</taxon>
        <taxon>Cyanophyceae</taxon>
        <taxon>Leptolyngbyales</taxon>
        <taxon>Trichocoleusaceae</taxon>
        <taxon>Trichocoleus</taxon>
    </lineage>
</organism>
<name>A0ABV0JH77_9CYAN</name>
<comment type="similarity">
    <text evidence="1">Belongs to the cytochrome P450 family.</text>
</comment>
<keyword evidence="8" id="KW-1185">Reference proteome</keyword>
<evidence type="ECO:0000256" key="2">
    <source>
        <dbReference type="ARBA" id="ARBA00022617"/>
    </source>
</evidence>
<dbReference type="EMBL" id="JAMPKM010000075">
    <property type="protein sequence ID" value="MEP0821140.1"/>
    <property type="molecule type" value="Genomic_DNA"/>
</dbReference>
<dbReference type="InterPro" id="IPR001128">
    <property type="entry name" value="Cyt_P450"/>
</dbReference>